<protein>
    <recommendedName>
        <fullName evidence="1">DNA topoisomerase</fullName>
        <ecNumber evidence="1">5.6.2.1</ecNumber>
    </recommendedName>
</protein>
<evidence type="ECO:0000256" key="1">
    <source>
        <dbReference type="RuleBase" id="RU362092"/>
    </source>
</evidence>
<organism evidence="3 4">
    <name type="scientific">Ilyodon furcidens</name>
    <name type="common">goldbreast splitfin</name>
    <dbReference type="NCBI Taxonomy" id="33524"/>
    <lineage>
        <taxon>Eukaryota</taxon>
        <taxon>Metazoa</taxon>
        <taxon>Chordata</taxon>
        <taxon>Craniata</taxon>
        <taxon>Vertebrata</taxon>
        <taxon>Euteleostomi</taxon>
        <taxon>Actinopterygii</taxon>
        <taxon>Neopterygii</taxon>
        <taxon>Teleostei</taxon>
        <taxon>Neoteleostei</taxon>
        <taxon>Acanthomorphata</taxon>
        <taxon>Ovalentaria</taxon>
        <taxon>Atherinomorphae</taxon>
        <taxon>Cyprinodontiformes</taxon>
        <taxon>Goodeidae</taxon>
        <taxon>Ilyodon</taxon>
    </lineage>
</organism>
<keyword evidence="2" id="KW-0812">Transmembrane</keyword>
<dbReference type="EMBL" id="JAHRIQ010105958">
    <property type="protein sequence ID" value="MEQ2255801.1"/>
    <property type="molecule type" value="Genomic_DNA"/>
</dbReference>
<keyword evidence="1" id="KW-0799">Topoisomerase</keyword>
<evidence type="ECO:0000256" key="2">
    <source>
        <dbReference type="SAM" id="Phobius"/>
    </source>
</evidence>
<reference evidence="3 4" key="1">
    <citation type="submission" date="2021-06" db="EMBL/GenBank/DDBJ databases">
        <authorList>
            <person name="Palmer J.M."/>
        </authorList>
    </citation>
    <scope>NUCLEOTIDE SEQUENCE [LARGE SCALE GENOMIC DNA]</scope>
    <source>
        <strain evidence="4">if_2019</strain>
        <tissue evidence="3">Muscle</tissue>
    </source>
</reference>
<dbReference type="Proteomes" id="UP001482620">
    <property type="component" value="Unassembled WGS sequence"/>
</dbReference>
<proteinExistence type="inferred from homology"/>
<gene>
    <name evidence="3" type="primary">TOP3B_1</name>
    <name evidence="3" type="ORF">ILYODFUR_017743</name>
</gene>
<dbReference type="EC" id="5.6.2.1" evidence="1"/>
<keyword evidence="4" id="KW-1185">Reference proteome</keyword>
<keyword evidence="2" id="KW-0472">Membrane</keyword>
<dbReference type="PANTHER" id="PTHR11390">
    <property type="entry name" value="PROKARYOTIC DNA TOPOISOMERASE"/>
    <property type="match status" value="1"/>
</dbReference>
<keyword evidence="1" id="KW-0413">Isomerase</keyword>
<name>A0ABV0VH92_9TELE</name>
<comment type="catalytic activity">
    <reaction evidence="1">
        <text>ATP-independent breakage of single-stranded DNA, followed by passage and rejoining.</text>
        <dbReference type="EC" id="5.6.2.1"/>
    </reaction>
</comment>
<dbReference type="InterPro" id="IPR000380">
    <property type="entry name" value="Topo_IA"/>
</dbReference>
<dbReference type="Gene3D" id="3.40.50.140">
    <property type="match status" value="1"/>
</dbReference>
<comment type="similarity">
    <text evidence="1">Belongs to the type IA topoisomerase family.</text>
</comment>
<dbReference type="InterPro" id="IPR023405">
    <property type="entry name" value="Topo_IA_core_domain"/>
</dbReference>
<sequence length="101" mass="11099">MRTVLMVAEKPSLAQSIAKILSKGSCTSRKGLNGACSVHEYSGSFQGQTVRFKMTSVCGHVMSLDFTGGYHHTGSCSFFLLPLMVFCCSKSINFIFFEKKK</sequence>
<keyword evidence="1" id="KW-0238">DNA-binding</keyword>
<dbReference type="PANTHER" id="PTHR11390:SF20">
    <property type="entry name" value="DNA TOPOISOMERASE 3-BETA-1"/>
    <property type="match status" value="1"/>
</dbReference>
<evidence type="ECO:0000313" key="3">
    <source>
        <dbReference type="EMBL" id="MEQ2255801.1"/>
    </source>
</evidence>
<accession>A0ABV0VH92</accession>
<feature type="transmembrane region" description="Helical" evidence="2">
    <location>
        <begin position="78"/>
        <end position="97"/>
    </location>
</feature>
<comment type="caution">
    <text evidence="3">The sequence shown here is derived from an EMBL/GenBank/DDBJ whole genome shotgun (WGS) entry which is preliminary data.</text>
</comment>
<evidence type="ECO:0000313" key="4">
    <source>
        <dbReference type="Proteomes" id="UP001482620"/>
    </source>
</evidence>
<comment type="function">
    <text evidence="1">Introduces a single-strand break via transesterification at a target site in duplex DNA. Releases the supercoiling and torsional tension of DNA introduced during the DNA replication and transcription by transiently cleaving and rejoining one strand of the DNA duplex. The scissile phosphodiester is attacked by the catalytic tyrosine of the enzyme, resulting in the formation of a DNA-(5'-phosphotyrosyl)-enzyme intermediate and the expulsion of a 3'-OH DNA strand.</text>
</comment>
<dbReference type="SUPFAM" id="SSF56712">
    <property type="entry name" value="Prokaryotic type I DNA topoisomerase"/>
    <property type="match status" value="1"/>
</dbReference>
<keyword evidence="2" id="KW-1133">Transmembrane helix</keyword>